<dbReference type="Pfam" id="PF13847">
    <property type="entry name" value="Methyltransf_31"/>
    <property type="match status" value="1"/>
</dbReference>
<feature type="domain" description="Methyltransferase" evidence="1">
    <location>
        <begin position="19"/>
        <end position="143"/>
    </location>
</feature>
<accession>A0A378JL07</accession>
<name>A0A378JL07_9GAMM</name>
<dbReference type="OrthoDB" id="9791837at2"/>
<keyword evidence="3" id="KW-1185">Reference proteome</keyword>
<dbReference type="CDD" id="cd02440">
    <property type="entry name" value="AdoMet_MTases"/>
    <property type="match status" value="1"/>
</dbReference>
<dbReference type="InterPro" id="IPR029063">
    <property type="entry name" value="SAM-dependent_MTases_sf"/>
</dbReference>
<dbReference type="SUPFAM" id="SSF53335">
    <property type="entry name" value="S-adenosyl-L-methionine-dependent methyltransferases"/>
    <property type="match status" value="1"/>
</dbReference>
<reference evidence="2 3" key="1">
    <citation type="submission" date="2018-06" db="EMBL/GenBank/DDBJ databases">
        <authorList>
            <consortium name="Pathogen Informatics"/>
            <person name="Doyle S."/>
        </authorList>
    </citation>
    <scope>NUCLEOTIDE SEQUENCE [LARGE SCALE GENOMIC DNA]</scope>
    <source>
        <strain evidence="2 3">NCTC13316</strain>
    </source>
</reference>
<dbReference type="InterPro" id="IPR025714">
    <property type="entry name" value="Methyltranfer_dom"/>
</dbReference>
<evidence type="ECO:0000259" key="1">
    <source>
        <dbReference type="Pfam" id="PF13847"/>
    </source>
</evidence>
<dbReference type="EMBL" id="UGOD01000001">
    <property type="protein sequence ID" value="STX51757.1"/>
    <property type="molecule type" value="Genomic_DNA"/>
</dbReference>
<protein>
    <submittedName>
        <fullName evidence="2">Biotin biosynthesis protein BioC</fullName>
    </submittedName>
</protein>
<dbReference type="AlphaFoldDB" id="A0A378JL07"/>
<dbReference type="Gene3D" id="3.40.50.150">
    <property type="entry name" value="Vaccinia Virus protein VP39"/>
    <property type="match status" value="1"/>
</dbReference>
<evidence type="ECO:0000313" key="2">
    <source>
        <dbReference type="EMBL" id="STX51757.1"/>
    </source>
</evidence>
<organism evidence="2 3">
    <name type="scientific">Legionella busanensis</name>
    <dbReference type="NCBI Taxonomy" id="190655"/>
    <lineage>
        <taxon>Bacteria</taxon>
        <taxon>Pseudomonadati</taxon>
        <taxon>Pseudomonadota</taxon>
        <taxon>Gammaproteobacteria</taxon>
        <taxon>Legionellales</taxon>
        <taxon>Legionellaceae</taxon>
        <taxon>Legionella</taxon>
    </lineage>
</organism>
<dbReference type="RefSeq" id="WP_160116184.1">
    <property type="nucleotide sequence ID" value="NZ_CAAAHP010000002.1"/>
</dbReference>
<evidence type="ECO:0000313" key="3">
    <source>
        <dbReference type="Proteomes" id="UP000254794"/>
    </source>
</evidence>
<proteinExistence type="predicted"/>
<gene>
    <name evidence="2" type="ORF">NCTC13316_01855</name>
</gene>
<dbReference type="Proteomes" id="UP000254794">
    <property type="component" value="Unassembled WGS sequence"/>
</dbReference>
<sequence>MLDRITFYKQNLIKKLGSTKNTAFLDYGCGKGDFIKLLLAAEDTRPKTIFAIDSSKTMIQGIKKNYAKEIELGLLVPKQYSNLASLKPNKFDKIVCNNVLECIDNKLDFINEFKNLLNKNGVCILSHYDFDSAIYNSQYKELTRNLIHTFADIKQSWQAHCDGQMGRKLPGLIASSFFSKTSKCETWRIVEYDFQPGNYGFLMAQLIFDIAESSFNKELLQNWLNDLELKSKNRHYYFAIDLNVTVLIL</sequence>